<feature type="region of interest" description="Disordered" evidence="1">
    <location>
        <begin position="33"/>
        <end position="177"/>
    </location>
</feature>
<feature type="compositionally biased region" description="Polar residues" evidence="1">
    <location>
        <begin position="80"/>
        <end position="93"/>
    </location>
</feature>
<evidence type="ECO:0000256" key="1">
    <source>
        <dbReference type="SAM" id="MobiDB-lite"/>
    </source>
</evidence>
<comment type="caution">
    <text evidence="2">The sequence shown here is derived from an EMBL/GenBank/DDBJ whole genome shotgun (WGS) entry which is preliminary data.</text>
</comment>
<evidence type="ECO:0000313" key="3">
    <source>
        <dbReference type="Proteomes" id="UP000031364"/>
    </source>
</evidence>
<name>A0ABR4Z6E9_9NOCA</name>
<dbReference type="EMBL" id="JNFP01000058">
    <property type="protein sequence ID" value="KIA60834.1"/>
    <property type="molecule type" value="Genomic_DNA"/>
</dbReference>
<dbReference type="RefSeq" id="WP_052281204.1">
    <property type="nucleotide sequence ID" value="NZ_BDCI01000048.1"/>
</dbReference>
<gene>
    <name evidence="2" type="ORF">FG87_34685</name>
</gene>
<feature type="compositionally biased region" description="Low complexity" evidence="1">
    <location>
        <begin position="118"/>
        <end position="129"/>
    </location>
</feature>
<feature type="compositionally biased region" description="Basic and acidic residues" evidence="1">
    <location>
        <begin position="33"/>
        <end position="46"/>
    </location>
</feature>
<accession>A0ABR4Z6E9</accession>
<dbReference type="Proteomes" id="UP000031364">
    <property type="component" value="Unassembled WGS sequence"/>
</dbReference>
<sequence length="208" mass="21689">MENNHNSTAPELADIAGISASTARKILARWSAEGRVKRFPRSDPRSAARWVPFPASTEEPVTHPGPGPTGSDTPVDEPDSASTESIEPPQTSDPAPESGPAVDDDSADSQPGTDEPEATPADPASGTTDADADSDAADKPNKLAPGALRGQVEDHLREHPVDEFTPHQIGKELHRSSGAVHNALMKLTANGVAAQTSTAPKKFRLASA</sequence>
<organism evidence="2 3">
    <name type="scientific">Nocardia vulneris</name>
    <dbReference type="NCBI Taxonomy" id="1141657"/>
    <lineage>
        <taxon>Bacteria</taxon>
        <taxon>Bacillati</taxon>
        <taxon>Actinomycetota</taxon>
        <taxon>Actinomycetes</taxon>
        <taxon>Mycobacteriales</taxon>
        <taxon>Nocardiaceae</taxon>
        <taxon>Nocardia</taxon>
    </lineage>
</organism>
<evidence type="ECO:0000313" key="2">
    <source>
        <dbReference type="EMBL" id="KIA60834.1"/>
    </source>
</evidence>
<feature type="compositionally biased region" description="Basic and acidic residues" evidence="1">
    <location>
        <begin position="151"/>
        <end position="175"/>
    </location>
</feature>
<keyword evidence="3" id="KW-1185">Reference proteome</keyword>
<proteinExistence type="predicted"/>
<protein>
    <recommendedName>
        <fullName evidence="4">MarR family transcriptional regulator</fullName>
    </recommendedName>
</protein>
<reference evidence="2 3" key="1">
    <citation type="journal article" date="2014" name="Int. J. Syst. Evol. Microbiol.">
        <title>Nocardia vulneris sp. nov., isolated from wounds of human patients in North America.</title>
        <authorList>
            <person name="Lasker B.A."/>
            <person name="Bell M."/>
            <person name="Klenk H.P."/>
            <person name="Sproer C."/>
            <person name="Schumann C."/>
            <person name="Schumann P."/>
            <person name="Brown J.M."/>
        </authorList>
    </citation>
    <scope>NUCLEOTIDE SEQUENCE [LARGE SCALE GENOMIC DNA]</scope>
    <source>
        <strain evidence="2 3">W9851</strain>
    </source>
</reference>
<evidence type="ECO:0008006" key="4">
    <source>
        <dbReference type="Google" id="ProtNLM"/>
    </source>
</evidence>